<reference evidence="1 2" key="1">
    <citation type="submission" date="2024-08" db="EMBL/GenBank/DDBJ databases">
        <title>Insights into the chromosomal genome structure of Flemingia macrophylla.</title>
        <authorList>
            <person name="Ding Y."/>
            <person name="Zhao Y."/>
            <person name="Bi W."/>
            <person name="Wu M."/>
            <person name="Zhao G."/>
            <person name="Gong Y."/>
            <person name="Li W."/>
            <person name="Zhang P."/>
        </authorList>
    </citation>
    <scope>NUCLEOTIDE SEQUENCE [LARGE SCALE GENOMIC DNA]</scope>
    <source>
        <strain evidence="1">DYQJB</strain>
        <tissue evidence="1">Leaf</tissue>
    </source>
</reference>
<protein>
    <submittedName>
        <fullName evidence="1">Uncharacterized protein</fullName>
    </submittedName>
</protein>
<proteinExistence type="predicted"/>
<comment type="caution">
    <text evidence="1">The sequence shown here is derived from an EMBL/GenBank/DDBJ whole genome shotgun (WGS) entry which is preliminary data.</text>
</comment>
<name>A0ABD1L6Q8_9FABA</name>
<evidence type="ECO:0000313" key="2">
    <source>
        <dbReference type="Proteomes" id="UP001603857"/>
    </source>
</evidence>
<dbReference type="Proteomes" id="UP001603857">
    <property type="component" value="Unassembled WGS sequence"/>
</dbReference>
<dbReference type="EMBL" id="JBGMDY010000011">
    <property type="protein sequence ID" value="KAL2319197.1"/>
    <property type="molecule type" value="Genomic_DNA"/>
</dbReference>
<dbReference type="AlphaFoldDB" id="A0ABD1L6Q8"/>
<evidence type="ECO:0000313" key="1">
    <source>
        <dbReference type="EMBL" id="KAL2319197.1"/>
    </source>
</evidence>
<keyword evidence="2" id="KW-1185">Reference proteome</keyword>
<sequence>MKTGAKTSENMAGAGLKEFRLLKRGARQRENGAENHGGKRLGKLLWKVEKVGKSRKSRVGS</sequence>
<organism evidence="1 2">
    <name type="scientific">Flemingia macrophylla</name>
    <dbReference type="NCBI Taxonomy" id="520843"/>
    <lineage>
        <taxon>Eukaryota</taxon>
        <taxon>Viridiplantae</taxon>
        <taxon>Streptophyta</taxon>
        <taxon>Embryophyta</taxon>
        <taxon>Tracheophyta</taxon>
        <taxon>Spermatophyta</taxon>
        <taxon>Magnoliopsida</taxon>
        <taxon>eudicotyledons</taxon>
        <taxon>Gunneridae</taxon>
        <taxon>Pentapetalae</taxon>
        <taxon>rosids</taxon>
        <taxon>fabids</taxon>
        <taxon>Fabales</taxon>
        <taxon>Fabaceae</taxon>
        <taxon>Papilionoideae</taxon>
        <taxon>50 kb inversion clade</taxon>
        <taxon>NPAAA clade</taxon>
        <taxon>indigoferoid/millettioid clade</taxon>
        <taxon>Phaseoleae</taxon>
        <taxon>Flemingia</taxon>
    </lineage>
</organism>
<accession>A0ABD1L6Q8</accession>
<gene>
    <name evidence="1" type="ORF">Fmac_033073</name>
</gene>